<protein>
    <submittedName>
        <fullName evidence="2">Uncharacterized protein</fullName>
    </submittedName>
</protein>
<comment type="caution">
    <text evidence="2">The sequence shown here is derived from an EMBL/GenBank/DDBJ whole genome shotgun (WGS) entry which is preliminary data.</text>
</comment>
<reference evidence="3" key="1">
    <citation type="journal article" date="2019" name="Int. J. Syst. Evol. Microbiol.">
        <title>The Global Catalogue of Microorganisms (GCM) 10K type strain sequencing project: providing services to taxonomists for standard genome sequencing and annotation.</title>
        <authorList>
            <consortium name="The Broad Institute Genomics Platform"/>
            <consortium name="The Broad Institute Genome Sequencing Center for Infectious Disease"/>
            <person name="Wu L."/>
            <person name="Ma J."/>
        </authorList>
    </citation>
    <scope>NUCLEOTIDE SEQUENCE [LARGE SCALE GENOMIC DNA]</scope>
    <source>
        <strain evidence="3">NBRC 103632</strain>
    </source>
</reference>
<dbReference type="EMBL" id="BSPL01000004">
    <property type="protein sequence ID" value="GLS68244.1"/>
    <property type="molecule type" value="Genomic_DNA"/>
</dbReference>
<accession>A0AA37WPI6</accession>
<sequence length="98" mass="10379">MRRLLDEAVGREVHADALADLAVRRPLDVHVPTLRALAHSQRIRAVELRGSAAALSICKGQAHSPPRTDGRLSGLGQADHGLAHAQTRKGRGMGGSHA</sequence>
<feature type="region of interest" description="Disordered" evidence="1">
    <location>
        <begin position="59"/>
        <end position="98"/>
    </location>
</feature>
<organism evidence="2 3">
    <name type="scientific">Methylobacterium tardum</name>
    <dbReference type="NCBI Taxonomy" id="374432"/>
    <lineage>
        <taxon>Bacteria</taxon>
        <taxon>Pseudomonadati</taxon>
        <taxon>Pseudomonadota</taxon>
        <taxon>Alphaproteobacteria</taxon>
        <taxon>Hyphomicrobiales</taxon>
        <taxon>Methylobacteriaceae</taxon>
        <taxon>Methylobacterium</taxon>
    </lineage>
</organism>
<dbReference type="AlphaFoldDB" id="A0AA37WPI6"/>
<evidence type="ECO:0000313" key="2">
    <source>
        <dbReference type="EMBL" id="GLS68244.1"/>
    </source>
</evidence>
<name>A0AA37WPI6_9HYPH</name>
<evidence type="ECO:0000256" key="1">
    <source>
        <dbReference type="SAM" id="MobiDB-lite"/>
    </source>
</evidence>
<proteinExistence type="predicted"/>
<keyword evidence="3" id="KW-1185">Reference proteome</keyword>
<evidence type="ECO:0000313" key="3">
    <source>
        <dbReference type="Proteomes" id="UP001157440"/>
    </source>
</evidence>
<dbReference type="Proteomes" id="UP001157440">
    <property type="component" value="Unassembled WGS sequence"/>
</dbReference>
<gene>
    <name evidence="2" type="ORF">GCM10007890_02560</name>
</gene>